<sequence>MQRIPVIANIYGYAVCLIAVVVFFAGTAGFIGGAFGAIHPTPFHPFITRNIRIEHGSRFGGMIWHGRPGMQPGAMPMHSGSTHPGIMPQPGRPTAAGHASMLANARYAAVRRMTIALAMLAIAGILFARHWRWLHSGTPS</sequence>
<comment type="caution">
    <text evidence="2">The sequence shown here is derived from an EMBL/GenBank/DDBJ whole genome shotgun (WGS) entry which is preliminary data.</text>
</comment>
<accession>E6PE73</accession>
<organism evidence="2">
    <name type="scientific">mine drainage metagenome</name>
    <dbReference type="NCBI Taxonomy" id="410659"/>
    <lineage>
        <taxon>unclassified sequences</taxon>
        <taxon>metagenomes</taxon>
        <taxon>ecological metagenomes</taxon>
    </lineage>
</organism>
<gene>
    <name evidence="2" type="ORF">CARN1_0389</name>
</gene>
<evidence type="ECO:0000313" key="2">
    <source>
        <dbReference type="EMBL" id="CBH74758.1"/>
    </source>
</evidence>
<keyword evidence="1" id="KW-0812">Transmembrane</keyword>
<dbReference type="EMBL" id="CABL01000003">
    <property type="protein sequence ID" value="CBH74758.1"/>
    <property type="molecule type" value="Genomic_DNA"/>
</dbReference>
<evidence type="ECO:0000256" key="1">
    <source>
        <dbReference type="SAM" id="Phobius"/>
    </source>
</evidence>
<proteinExistence type="predicted"/>
<feature type="transmembrane region" description="Helical" evidence="1">
    <location>
        <begin position="109"/>
        <end position="128"/>
    </location>
</feature>
<feature type="transmembrane region" description="Helical" evidence="1">
    <location>
        <begin position="12"/>
        <end position="38"/>
    </location>
</feature>
<protein>
    <submittedName>
        <fullName evidence="2">Uncharacterized protein</fullName>
    </submittedName>
</protein>
<keyword evidence="1" id="KW-1133">Transmembrane helix</keyword>
<name>E6PE73_9ZZZZ</name>
<reference evidence="2" key="1">
    <citation type="submission" date="2009-10" db="EMBL/GenBank/DDBJ databases">
        <title>Diversity of trophic interactions inside an arsenic-rich microbial ecosystem.</title>
        <authorList>
            <person name="Bertin P.N."/>
            <person name="Heinrich-Salmeron A."/>
            <person name="Pelletier E."/>
            <person name="Goulhen-Chollet F."/>
            <person name="Arsene-Ploetze F."/>
            <person name="Gallien S."/>
            <person name="Calteau A."/>
            <person name="Vallenet D."/>
            <person name="Casiot C."/>
            <person name="Chane-Woon-Ming B."/>
            <person name="Giloteaux L."/>
            <person name="Barakat M."/>
            <person name="Bonnefoy V."/>
            <person name="Bruneel O."/>
            <person name="Chandler M."/>
            <person name="Cleiss J."/>
            <person name="Duran R."/>
            <person name="Elbaz-Poulichet F."/>
            <person name="Fonknechten N."/>
            <person name="Lauga B."/>
            <person name="Mornico D."/>
            <person name="Ortet P."/>
            <person name="Schaeffer C."/>
            <person name="Siguier P."/>
            <person name="Alexander Thil Smith A."/>
            <person name="Van Dorsselaer A."/>
            <person name="Weissenbach J."/>
            <person name="Medigue C."/>
            <person name="Le Paslier D."/>
        </authorList>
    </citation>
    <scope>NUCLEOTIDE SEQUENCE</scope>
</reference>
<dbReference type="AlphaFoldDB" id="E6PE73"/>
<keyword evidence="1" id="KW-0472">Membrane</keyword>